<keyword evidence="3" id="KW-1185">Reference proteome</keyword>
<protein>
    <submittedName>
        <fullName evidence="2">Uncharacterized protein</fullName>
    </submittedName>
</protein>
<evidence type="ECO:0000313" key="2">
    <source>
        <dbReference type="EMBL" id="CAK0877073.1"/>
    </source>
</evidence>
<evidence type="ECO:0000256" key="1">
    <source>
        <dbReference type="SAM" id="MobiDB-lite"/>
    </source>
</evidence>
<reference evidence="2" key="1">
    <citation type="submission" date="2023-10" db="EMBL/GenBank/DDBJ databases">
        <authorList>
            <person name="Chen Y."/>
            <person name="Shah S."/>
            <person name="Dougan E. K."/>
            <person name="Thang M."/>
            <person name="Chan C."/>
        </authorList>
    </citation>
    <scope>NUCLEOTIDE SEQUENCE [LARGE SCALE GENOMIC DNA]</scope>
</reference>
<feature type="compositionally biased region" description="Basic residues" evidence="1">
    <location>
        <begin position="1"/>
        <end position="22"/>
    </location>
</feature>
<accession>A0ABN9VU54</accession>
<dbReference type="EMBL" id="CAUYUJ010017699">
    <property type="protein sequence ID" value="CAK0877073.1"/>
    <property type="molecule type" value="Genomic_DNA"/>
</dbReference>
<proteinExistence type="predicted"/>
<dbReference type="Proteomes" id="UP001189429">
    <property type="component" value="Unassembled WGS sequence"/>
</dbReference>
<name>A0ABN9VU54_9DINO</name>
<comment type="caution">
    <text evidence="2">The sequence shown here is derived from an EMBL/GenBank/DDBJ whole genome shotgun (WGS) entry which is preliminary data.</text>
</comment>
<organism evidence="2 3">
    <name type="scientific">Prorocentrum cordatum</name>
    <dbReference type="NCBI Taxonomy" id="2364126"/>
    <lineage>
        <taxon>Eukaryota</taxon>
        <taxon>Sar</taxon>
        <taxon>Alveolata</taxon>
        <taxon>Dinophyceae</taxon>
        <taxon>Prorocentrales</taxon>
        <taxon>Prorocentraceae</taxon>
        <taxon>Prorocentrum</taxon>
    </lineage>
</organism>
<gene>
    <name evidence="2" type="ORF">PCOR1329_LOCUS61227</name>
</gene>
<evidence type="ECO:0000313" key="3">
    <source>
        <dbReference type="Proteomes" id="UP001189429"/>
    </source>
</evidence>
<feature type="region of interest" description="Disordered" evidence="1">
    <location>
        <begin position="1"/>
        <end position="31"/>
    </location>
</feature>
<sequence length="616" mass="66003">MRLRMSWRLSSHGRSRGPRRRPSSWWSSSANSWSLSTCSTGASGLLARAHCVGPLSVLAYVPEGTATTLRTDAAMREEARLFLGRVGNMNFMRCSFVNLLRRLDEAKGRFKVIGSSCVDLASLLEKVSTVEVPRLQQHCEYRAGLMGEMGAICAAMQAPAPASVDDLIKSYAQDKDKSLLKMACDIASASAFAGGMNTSPFELYGDAPACGDENCILSSTDLTTLLNGMPAGIGMGREIVDVVIVGTYQQVSASWVDASAPAWRLLDAAPVSRDSDSSLRSLLAPLLGADWAQRSERFLDEGARDGIPVGSSLSELTVHRTCDVLGALLDTLGPLDAAAAIEWLPKLWSPPEAEAADDGGARLEMRRKAVEWSQVVTKATQLITLAAHLAQRYETNDQSVTTSSGDDAGTVTHKVDKYVVGAVISFNELAADIASDCKAGGDSFDGFSSKCAAFAQSWGEDFWDLIAARLSDRLHRVSQATRQLAPGWKSYITDTKHSKALAVKHLLTPSAKETLPAQADAQCDLQQPIAEAFANVNALPPSEHPCMSKTYKLGNSLLEEAQECVNIVAAVTILENTKPAPQPTAASLLLDTIGENLSAYPAALVKPLQLLKSKKM</sequence>